<dbReference type="Pfam" id="PF00069">
    <property type="entry name" value="Pkinase"/>
    <property type="match status" value="1"/>
</dbReference>
<keyword evidence="5" id="KW-0812">Transmembrane</keyword>
<dbReference type="GO" id="GO:0000307">
    <property type="term" value="C:cyclin-dependent protein kinase holoenzyme complex"/>
    <property type="evidence" value="ECO:0007669"/>
    <property type="project" value="TreeGrafter"/>
</dbReference>
<evidence type="ECO:0000256" key="4">
    <source>
        <dbReference type="SAM" id="MobiDB-lite"/>
    </source>
</evidence>
<evidence type="ECO:0000313" key="7">
    <source>
        <dbReference type="EMBL" id="KAF7115060.1"/>
    </source>
</evidence>
<organism evidence="7 8">
    <name type="scientific">Rhododendron simsii</name>
    <name type="common">Sims's rhododendron</name>
    <dbReference type="NCBI Taxonomy" id="118357"/>
    <lineage>
        <taxon>Eukaryota</taxon>
        <taxon>Viridiplantae</taxon>
        <taxon>Streptophyta</taxon>
        <taxon>Embryophyta</taxon>
        <taxon>Tracheophyta</taxon>
        <taxon>Spermatophyta</taxon>
        <taxon>Magnoliopsida</taxon>
        <taxon>eudicotyledons</taxon>
        <taxon>Gunneridae</taxon>
        <taxon>Pentapetalae</taxon>
        <taxon>asterids</taxon>
        <taxon>Ericales</taxon>
        <taxon>Ericaceae</taxon>
        <taxon>Ericoideae</taxon>
        <taxon>Rhodoreae</taxon>
        <taxon>Rhododendron</taxon>
    </lineage>
</organism>
<evidence type="ECO:0000313" key="8">
    <source>
        <dbReference type="Proteomes" id="UP000626092"/>
    </source>
</evidence>
<dbReference type="OrthoDB" id="1732493at2759"/>
<evidence type="ECO:0000259" key="6">
    <source>
        <dbReference type="PROSITE" id="PS50011"/>
    </source>
</evidence>
<keyword evidence="5" id="KW-0472">Membrane</keyword>
<proteinExistence type="inferred from homology"/>
<dbReference type="SMART" id="SM00220">
    <property type="entry name" value="S_TKc"/>
    <property type="match status" value="1"/>
</dbReference>
<dbReference type="PROSITE" id="PS00108">
    <property type="entry name" value="PROTEIN_KINASE_ST"/>
    <property type="match status" value="1"/>
</dbReference>
<dbReference type="Proteomes" id="UP000626092">
    <property type="component" value="Unassembled WGS sequence"/>
</dbReference>
<keyword evidence="8" id="KW-1185">Reference proteome</keyword>
<dbReference type="Gene3D" id="1.10.510.10">
    <property type="entry name" value="Transferase(Phosphotransferase) domain 1"/>
    <property type="match status" value="1"/>
</dbReference>
<feature type="domain" description="Protein kinase" evidence="6">
    <location>
        <begin position="1"/>
        <end position="232"/>
    </location>
</feature>
<evidence type="ECO:0000256" key="2">
    <source>
        <dbReference type="ARBA" id="ARBA00022741"/>
    </source>
</evidence>
<dbReference type="PANTHER" id="PTHR24056:SF228">
    <property type="entry name" value="PROTEIN IMPAIRED IN BABA-INDUCED STERILITY 1"/>
    <property type="match status" value="1"/>
</dbReference>
<dbReference type="InterPro" id="IPR050108">
    <property type="entry name" value="CDK"/>
</dbReference>
<dbReference type="InterPro" id="IPR000719">
    <property type="entry name" value="Prot_kinase_dom"/>
</dbReference>
<feature type="region of interest" description="Disordered" evidence="4">
    <location>
        <begin position="393"/>
        <end position="423"/>
    </location>
</feature>
<dbReference type="PANTHER" id="PTHR24056">
    <property type="entry name" value="CELL DIVISION PROTEIN KINASE"/>
    <property type="match status" value="1"/>
</dbReference>
<dbReference type="PROSITE" id="PS50011">
    <property type="entry name" value="PROTEIN_KINASE_DOM"/>
    <property type="match status" value="1"/>
</dbReference>
<accession>A0A834FVP3</accession>
<evidence type="ECO:0000256" key="5">
    <source>
        <dbReference type="SAM" id="Phobius"/>
    </source>
</evidence>
<comment type="similarity">
    <text evidence="1">Belongs to the protein kinase superfamily. CMGC Ser/Thr protein kinase family. CDC2/CDKX subfamily.</text>
</comment>
<dbReference type="GO" id="GO:0005524">
    <property type="term" value="F:ATP binding"/>
    <property type="evidence" value="ECO:0007669"/>
    <property type="project" value="UniProtKB-KW"/>
</dbReference>
<comment type="caution">
    <text evidence="7">The sequence shown here is derived from an EMBL/GenBank/DDBJ whole genome shotgun (WGS) entry which is preliminary data.</text>
</comment>
<sequence length="482" mass="53033">MVDGIEMLHKALPQIGKETIEVLDILLRLPSVTITNTLPFRSQTPELSYNGASFCRSSALSGDVLKMRGTTLFLGGGRTWVLVFGPFYEIEFSEEQVKCYMKQLLSGLEHCHSRGVMHCDIKGANFLVNNGVLKIADFGLANLCNFGLSANTDPENFCQAPRIMELLLIYGVLAVYLLNFLLIVEKPILQGEELRPNIPCSASVGEMEEEFSTILAQSTSGRLNAVAFSPTLSQYGGFDLGVRLWPIQTSWISMPNDQANGCHEAIRVHSKCCTISDASLVLVYGLQVIKSLWKMFTEGLDNSALRWVREGNNRESRRGNGNVAERLTRGASRYPTGRNGYIEDESFDSLASSKFWSTQVGERMPQRYASSVPSWSSPMVPPLIKGNQAKINPISDASAPSAAPSFSPSLMPPSLPPSSPLRPPLPTPNSSFLGVLVDHHTSRLLDVLCSPSFNALAAFDLRFLEITPFAAQKSERRRPRSP</sequence>
<dbReference type="InterPro" id="IPR008271">
    <property type="entry name" value="Ser/Thr_kinase_AS"/>
</dbReference>
<dbReference type="GO" id="GO:0032968">
    <property type="term" value="P:positive regulation of transcription elongation by RNA polymerase II"/>
    <property type="evidence" value="ECO:0007669"/>
    <property type="project" value="TreeGrafter"/>
</dbReference>
<dbReference type="GO" id="GO:0008353">
    <property type="term" value="F:RNA polymerase II CTD heptapeptide repeat kinase activity"/>
    <property type="evidence" value="ECO:0007669"/>
    <property type="project" value="TreeGrafter"/>
</dbReference>
<gene>
    <name evidence="7" type="ORF">RHSIM_RhsimUnG0067100</name>
</gene>
<dbReference type="InterPro" id="IPR011009">
    <property type="entry name" value="Kinase-like_dom_sf"/>
</dbReference>
<feature type="compositionally biased region" description="Pro residues" evidence="4">
    <location>
        <begin position="410"/>
        <end position="423"/>
    </location>
</feature>
<dbReference type="AlphaFoldDB" id="A0A834FVP3"/>
<keyword evidence="5" id="KW-1133">Transmembrane helix</keyword>
<dbReference type="EMBL" id="WJXA01000171">
    <property type="protein sequence ID" value="KAF7115060.1"/>
    <property type="molecule type" value="Genomic_DNA"/>
</dbReference>
<name>A0A834FVP3_RHOSS</name>
<dbReference type="GO" id="GO:0005634">
    <property type="term" value="C:nucleus"/>
    <property type="evidence" value="ECO:0007669"/>
    <property type="project" value="TreeGrafter"/>
</dbReference>
<protein>
    <recommendedName>
        <fullName evidence="6">Protein kinase domain-containing protein</fullName>
    </recommendedName>
</protein>
<evidence type="ECO:0000256" key="3">
    <source>
        <dbReference type="ARBA" id="ARBA00022840"/>
    </source>
</evidence>
<dbReference type="SUPFAM" id="SSF56112">
    <property type="entry name" value="Protein kinase-like (PK-like)"/>
    <property type="match status" value="1"/>
</dbReference>
<evidence type="ECO:0000256" key="1">
    <source>
        <dbReference type="ARBA" id="ARBA00006485"/>
    </source>
</evidence>
<feature type="transmembrane region" description="Helical" evidence="5">
    <location>
        <begin position="166"/>
        <end position="184"/>
    </location>
</feature>
<reference evidence="7" key="1">
    <citation type="submission" date="2019-11" db="EMBL/GenBank/DDBJ databases">
        <authorList>
            <person name="Liu Y."/>
            <person name="Hou J."/>
            <person name="Li T.-Q."/>
            <person name="Guan C.-H."/>
            <person name="Wu X."/>
            <person name="Wu H.-Z."/>
            <person name="Ling F."/>
            <person name="Zhang R."/>
            <person name="Shi X.-G."/>
            <person name="Ren J.-P."/>
            <person name="Chen E.-F."/>
            <person name="Sun J.-M."/>
        </authorList>
    </citation>
    <scope>NUCLEOTIDE SEQUENCE</scope>
    <source>
        <strain evidence="7">Adult_tree_wgs_1</strain>
        <tissue evidence="7">Leaves</tissue>
    </source>
</reference>
<feature type="compositionally biased region" description="Low complexity" evidence="4">
    <location>
        <begin position="393"/>
        <end position="409"/>
    </location>
</feature>
<keyword evidence="2" id="KW-0547">Nucleotide-binding</keyword>
<keyword evidence="3" id="KW-0067">ATP-binding</keyword>